<keyword evidence="4" id="KW-1185">Reference proteome</keyword>
<keyword evidence="2" id="KW-0732">Signal</keyword>
<organism evidence="3 4">
    <name type="scientific">Theileria orientalis strain Shintoku</name>
    <dbReference type="NCBI Taxonomy" id="869250"/>
    <lineage>
        <taxon>Eukaryota</taxon>
        <taxon>Sar</taxon>
        <taxon>Alveolata</taxon>
        <taxon>Apicomplexa</taxon>
        <taxon>Aconoidasida</taxon>
        <taxon>Piroplasmida</taxon>
        <taxon>Theileriidae</taxon>
        <taxon>Theileria</taxon>
    </lineage>
</organism>
<dbReference type="OMA" id="WISEPPG"/>
<dbReference type="Proteomes" id="UP000003786">
    <property type="component" value="Chromosome 3"/>
</dbReference>
<proteinExistence type="predicted"/>
<feature type="compositionally biased region" description="Gly residues" evidence="1">
    <location>
        <begin position="222"/>
        <end position="237"/>
    </location>
</feature>
<gene>
    <name evidence="3" type="ORF">TOT_030000729</name>
</gene>
<dbReference type="KEGG" id="tot:TOT_030000729"/>
<feature type="compositionally biased region" description="Gly residues" evidence="1">
    <location>
        <begin position="169"/>
        <end position="184"/>
    </location>
</feature>
<evidence type="ECO:0000256" key="2">
    <source>
        <dbReference type="SAM" id="SignalP"/>
    </source>
</evidence>
<accession>J4CDN8</accession>
<feature type="compositionally biased region" description="Gly residues" evidence="1">
    <location>
        <begin position="478"/>
        <end position="493"/>
    </location>
</feature>
<feature type="region of interest" description="Disordered" evidence="1">
    <location>
        <begin position="343"/>
        <end position="377"/>
    </location>
</feature>
<evidence type="ECO:0000313" key="4">
    <source>
        <dbReference type="Proteomes" id="UP000003786"/>
    </source>
</evidence>
<feature type="compositionally biased region" description="Polar residues" evidence="1">
    <location>
        <begin position="497"/>
        <end position="525"/>
    </location>
</feature>
<feature type="chain" id="PRO_5003778689" description="SfiI-subtelomeric related protein family member" evidence="2">
    <location>
        <begin position="22"/>
        <end position="686"/>
    </location>
</feature>
<feature type="compositionally biased region" description="Polar residues" evidence="1">
    <location>
        <begin position="56"/>
        <end position="73"/>
    </location>
</feature>
<feature type="region of interest" description="Disordered" evidence="1">
    <location>
        <begin position="395"/>
        <end position="525"/>
    </location>
</feature>
<dbReference type="EMBL" id="AP011948">
    <property type="protein sequence ID" value="BAM41467.1"/>
    <property type="molecule type" value="Genomic_DNA"/>
</dbReference>
<dbReference type="Pfam" id="PF04385">
    <property type="entry name" value="FAINT"/>
    <property type="match status" value="1"/>
</dbReference>
<dbReference type="OrthoDB" id="10660851at2759"/>
<feature type="compositionally biased region" description="Polar residues" evidence="1">
    <location>
        <begin position="190"/>
        <end position="212"/>
    </location>
</feature>
<dbReference type="AlphaFoldDB" id="J4CDN8"/>
<feature type="signal peptide" evidence="2">
    <location>
        <begin position="1"/>
        <end position="21"/>
    </location>
</feature>
<dbReference type="RefSeq" id="XP_009691768.1">
    <property type="nucleotide sequence ID" value="XM_009693473.1"/>
</dbReference>
<feature type="compositionally biased region" description="Low complexity" evidence="1">
    <location>
        <begin position="238"/>
        <end position="250"/>
    </location>
</feature>
<feature type="compositionally biased region" description="Low complexity" evidence="1">
    <location>
        <begin position="424"/>
        <end position="468"/>
    </location>
</feature>
<reference evidence="3 4" key="1">
    <citation type="journal article" date="2012" name="MBio">
        <title>Comparative genome analysis of three eukaryotic parasites with differing abilities to transform leukocytes reveals key mediators of Theileria-induced leukocyte transformation.</title>
        <authorList>
            <person name="Hayashida K."/>
            <person name="Hara Y."/>
            <person name="Abe T."/>
            <person name="Yamasaki C."/>
            <person name="Toyoda A."/>
            <person name="Kosuge T."/>
            <person name="Suzuki Y."/>
            <person name="Sato Y."/>
            <person name="Kawashima S."/>
            <person name="Katayama T."/>
            <person name="Wakaguri H."/>
            <person name="Inoue N."/>
            <person name="Homma K."/>
            <person name="Tada-Umezaki M."/>
            <person name="Yagi Y."/>
            <person name="Fujii Y."/>
            <person name="Habara T."/>
            <person name="Kanehisa M."/>
            <person name="Watanabe H."/>
            <person name="Ito K."/>
            <person name="Gojobori T."/>
            <person name="Sugawara H."/>
            <person name="Imanishi T."/>
            <person name="Weir W."/>
            <person name="Gardner M."/>
            <person name="Pain A."/>
            <person name="Shiels B."/>
            <person name="Hattori M."/>
            <person name="Nene V."/>
            <person name="Sugimoto C."/>
        </authorList>
    </citation>
    <scope>NUCLEOTIDE SEQUENCE [LARGE SCALE GENOMIC DNA]</scope>
    <source>
        <strain evidence="3 4">Shintoku</strain>
    </source>
</reference>
<feature type="compositionally biased region" description="Low complexity" evidence="1">
    <location>
        <begin position="25"/>
        <end position="38"/>
    </location>
</feature>
<name>J4CDN8_THEOR</name>
<protein>
    <recommendedName>
        <fullName evidence="5">SfiI-subtelomeric related protein family member</fullName>
    </recommendedName>
</protein>
<feature type="region of interest" description="Disordered" evidence="1">
    <location>
        <begin position="23"/>
        <end position="265"/>
    </location>
</feature>
<dbReference type="GeneID" id="20715884"/>
<dbReference type="STRING" id="869250.J4CDN8"/>
<feature type="compositionally biased region" description="Polar residues" evidence="1">
    <location>
        <begin position="39"/>
        <end position="48"/>
    </location>
</feature>
<feature type="compositionally biased region" description="Polar residues" evidence="1">
    <location>
        <begin position="83"/>
        <end position="123"/>
    </location>
</feature>
<evidence type="ECO:0008006" key="5">
    <source>
        <dbReference type="Google" id="ProtNLM"/>
    </source>
</evidence>
<dbReference type="InterPro" id="IPR007480">
    <property type="entry name" value="DUF529"/>
</dbReference>
<evidence type="ECO:0000256" key="1">
    <source>
        <dbReference type="SAM" id="MobiDB-lite"/>
    </source>
</evidence>
<feature type="compositionally biased region" description="Polar residues" evidence="1">
    <location>
        <begin position="147"/>
        <end position="158"/>
    </location>
</feature>
<feature type="compositionally biased region" description="Low complexity" evidence="1">
    <location>
        <begin position="124"/>
        <end position="146"/>
    </location>
</feature>
<feature type="compositionally biased region" description="Polar residues" evidence="1">
    <location>
        <begin position="361"/>
        <end position="377"/>
    </location>
</feature>
<sequence length="686" mass="70705">MFNTKCLFLFLFIYRKNLVESADTSAGASPSHGPAPASTNSGSYQGSGTRKDAKAGSSSTADPKTASTGTPGSSEDPKKDGKTSSVASPEDTGTGQSAKTGTQQSSTPATRTGTQQSSTPATRTGQSASSPPAGGASLTSGGSQAARNGQTGSAQAARTGSQQPSSPPAGGGTAARTGTQGGAGSPPNPTSCTDNSAKLTTPAANLSGSSPTKEGSDTDSSSGGGKETSCGGSGGAGSPASTTGASPTSGTDDKAKASVTTKKTGVEVCIKNNNKATDQFDYKKDNNVVTYSTKEDYGFKLVKQKNIEIWKAKDEKGYARKVVLKGKGKGEKTVTVYMPLGTTDQFRKEGKGKPWNVAGQPGNQPATKKSSSIGSSDTWDKIKGWLSGLNCSGCSCGSSTSTAPDNHSPDISPRGGTNKSNLIGSSTSDGSSRTGGSTHTDGASQRSGGSAKAGGTTSQSNGSSGTHTSSEKAKESGTGTGTRTGGSAQGGGTRTSPDGTSQQGGTASSQPNQHKGAQQTGTSQSTLTELQQNEYPKNIKLFKVDPNDNTKTIELTSNEYKVKKMDNEHLYEFNEGVNCTLIKRDDKDVWTYDSSKSNSKYPDGFSFERFIFIYFNGCTDVYDKIDNEWVLCVSLRLYINKPDVVDSGQLDLAEINKLNSEFTPLGQIDPPPVPSFPKIEPKIALS</sequence>
<dbReference type="VEuPathDB" id="PiroplasmaDB:TOT_030000729"/>
<evidence type="ECO:0000313" key="3">
    <source>
        <dbReference type="EMBL" id="BAM41467.1"/>
    </source>
</evidence>